<dbReference type="GO" id="GO:0050482">
    <property type="term" value="P:arachidonate secretion"/>
    <property type="evidence" value="ECO:0007669"/>
    <property type="project" value="InterPro"/>
</dbReference>
<accession>A0AAD1TGF9</accession>
<feature type="disulfide bond" evidence="7">
    <location>
        <begin position="54"/>
        <end position="99"/>
    </location>
</feature>
<dbReference type="Gene3D" id="1.20.90.10">
    <property type="entry name" value="Phospholipase A2 domain"/>
    <property type="match status" value="1"/>
</dbReference>
<dbReference type="SUPFAM" id="SSF48619">
    <property type="entry name" value="Phospholipase A2, PLA2"/>
    <property type="match status" value="1"/>
</dbReference>
<dbReference type="Proteomes" id="UP001295444">
    <property type="component" value="Chromosome 12"/>
</dbReference>
<dbReference type="GO" id="GO:0016042">
    <property type="term" value="P:lipid catabolic process"/>
    <property type="evidence" value="ECO:0007669"/>
    <property type="project" value="InterPro"/>
</dbReference>
<comment type="cofactor">
    <cofactor evidence="6">
        <name>Ca(2+)</name>
        <dbReference type="ChEBI" id="CHEBI:29108"/>
    </cofactor>
    <text evidence="6">Binds 1 Ca(2+) ion per subunit.</text>
</comment>
<feature type="disulfide bond" evidence="7">
    <location>
        <begin position="63"/>
        <end position="92"/>
    </location>
</feature>
<dbReference type="GO" id="GO:0006644">
    <property type="term" value="P:phospholipid metabolic process"/>
    <property type="evidence" value="ECO:0007669"/>
    <property type="project" value="InterPro"/>
</dbReference>
<evidence type="ECO:0000256" key="4">
    <source>
        <dbReference type="ARBA" id="ARBA00023157"/>
    </source>
</evidence>
<dbReference type="GO" id="GO:0005576">
    <property type="term" value="C:extracellular region"/>
    <property type="evidence" value="ECO:0007669"/>
    <property type="project" value="UniProtKB-SubCell"/>
</dbReference>
<dbReference type="EMBL" id="OW240923">
    <property type="protein sequence ID" value="CAH2324583.1"/>
    <property type="molecule type" value="Genomic_DNA"/>
</dbReference>
<sequence length="126" mass="14619">MLIHGVLHVDARITSVRTSDYEHMSRRMHTGIQRGTANGNRFTQMRCCKIHDDCYGDYSDAGCWFYFDPYLMFYSYSCKDKNVTCSSDNNECGMHLCECDRKAALCFSTASYNETNKDLDKDQRCK</sequence>
<reference evidence="10" key="1">
    <citation type="submission" date="2022-03" db="EMBL/GenBank/DDBJ databases">
        <authorList>
            <person name="Alioto T."/>
            <person name="Alioto T."/>
            <person name="Gomez Garrido J."/>
        </authorList>
    </citation>
    <scope>NUCLEOTIDE SEQUENCE</scope>
</reference>
<comment type="subcellular location">
    <subcellularLocation>
        <location evidence="1 8">Secreted</location>
    </subcellularLocation>
</comment>
<comment type="similarity">
    <text evidence="2">Belongs to the phospholipase A2 family. Group I subfamily. D49 sub-subfamily.</text>
</comment>
<evidence type="ECO:0000313" key="10">
    <source>
        <dbReference type="EMBL" id="CAH2324583.1"/>
    </source>
</evidence>
<evidence type="ECO:0000256" key="1">
    <source>
        <dbReference type="ARBA" id="ARBA00004613"/>
    </source>
</evidence>
<dbReference type="PROSITE" id="PS00118">
    <property type="entry name" value="PA2_HIS"/>
    <property type="match status" value="1"/>
</dbReference>
<keyword evidence="4 7" id="KW-1015">Disulfide bond</keyword>
<proteinExistence type="inferred from homology"/>
<dbReference type="AlphaFoldDB" id="A0AAD1TGF9"/>
<evidence type="ECO:0000256" key="3">
    <source>
        <dbReference type="ARBA" id="ARBA00022525"/>
    </source>
</evidence>
<dbReference type="GO" id="GO:0005509">
    <property type="term" value="F:calcium ion binding"/>
    <property type="evidence" value="ECO:0007669"/>
    <property type="project" value="InterPro"/>
</dbReference>
<dbReference type="GO" id="GO:0047498">
    <property type="term" value="F:calcium-dependent phospholipase A2 activity"/>
    <property type="evidence" value="ECO:0007669"/>
    <property type="project" value="TreeGrafter"/>
</dbReference>
<dbReference type="CDD" id="cd00125">
    <property type="entry name" value="PLA2c"/>
    <property type="match status" value="1"/>
</dbReference>
<keyword evidence="8" id="KW-0378">Hydrolase</keyword>
<feature type="disulfide bond" evidence="7">
    <location>
        <begin position="47"/>
        <end position="106"/>
    </location>
</feature>
<keyword evidence="3 8" id="KW-0964">Secreted</keyword>
<gene>
    <name evidence="10" type="ORF">PECUL_23A021409</name>
</gene>
<feature type="domain" description="Phospholipase A2-like central" evidence="9">
    <location>
        <begin position="32"/>
        <end position="126"/>
    </location>
</feature>
<dbReference type="InterPro" id="IPR001211">
    <property type="entry name" value="PLA2"/>
</dbReference>
<dbReference type="PANTHER" id="PTHR11716:SF106">
    <property type="entry name" value="PHOSPHOLIPASE A2 A2-ACTITOXIN-UCS2A-LIKE"/>
    <property type="match status" value="1"/>
</dbReference>
<protein>
    <recommendedName>
        <fullName evidence="8">Phospholipase A2</fullName>
        <ecNumber evidence="8">3.1.1.4</ecNumber>
    </recommendedName>
</protein>
<dbReference type="Pfam" id="PF00068">
    <property type="entry name" value="Phospholip_A2_1"/>
    <property type="match status" value="1"/>
</dbReference>
<dbReference type="InterPro" id="IPR033113">
    <property type="entry name" value="PLA2_histidine"/>
</dbReference>
<evidence type="ECO:0000256" key="7">
    <source>
        <dbReference type="PIRSR" id="PIRSR601211-3"/>
    </source>
</evidence>
<dbReference type="PROSITE" id="PS00119">
    <property type="entry name" value="PA2_ASP"/>
    <property type="match status" value="1"/>
</dbReference>
<dbReference type="InterPro" id="IPR036444">
    <property type="entry name" value="PLipase_A2_dom_sf"/>
</dbReference>
<evidence type="ECO:0000256" key="6">
    <source>
        <dbReference type="PIRSR" id="PIRSR601211-2"/>
    </source>
</evidence>
<evidence type="ECO:0000259" key="9">
    <source>
        <dbReference type="SMART" id="SM00085"/>
    </source>
</evidence>
<keyword evidence="8" id="KW-0443">Lipid metabolism</keyword>
<keyword evidence="11" id="KW-1185">Reference proteome</keyword>
<comment type="catalytic activity">
    <reaction evidence="8">
        <text>a 1,2-diacyl-sn-glycero-3-phosphocholine + H2O = a 1-acyl-sn-glycero-3-phosphocholine + a fatty acid + H(+)</text>
        <dbReference type="Rhea" id="RHEA:15801"/>
        <dbReference type="ChEBI" id="CHEBI:15377"/>
        <dbReference type="ChEBI" id="CHEBI:15378"/>
        <dbReference type="ChEBI" id="CHEBI:28868"/>
        <dbReference type="ChEBI" id="CHEBI:57643"/>
        <dbReference type="ChEBI" id="CHEBI:58168"/>
        <dbReference type="EC" id="3.1.1.4"/>
    </reaction>
</comment>
<keyword evidence="6" id="KW-0479">Metal-binding</keyword>
<dbReference type="SMART" id="SM00085">
    <property type="entry name" value="PA2c"/>
    <property type="match status" value="1"/>
</dbReference>
<keyword evidence="6 8" id="KW-0106">Calcium</keyword>
<organism evidence="10 11">
    <name type="scientific">Pelobates cultripes</name>
    <name type="common">Western spadefoot toad</name>
    <dbReference type="NCBI Taxonomy" id="61616"/>
    <lineage>
        <taxon>Eukaryota</taxon>
        <taxon>Metazoa</taxon>
        <taxon>Chordata</taxon>
        <taxon>Craniata</taxon>
        <taxon>Vertebrata</taxon>
        <taxon>Euteleostomi</taxon>
        <taxon>Amphibia</taxon>
        <taxon>Batrachia</taxon>
        <taxon>Anura</taxon>
        <taxon>Pelobatoidea</taxon>
        <taxon>Pelobatidae</taxon>
        <taxon>Pelobates</taxon>
    </lineage>
</organism>
<feature type="active site" evidence="5">
    <location>
        <position position="100"/>
    </location>
</feature>
<name>A0AAD1TGF9_PELCU</name>
<dbReference type="EC" id="3.1.1.4" evidence="8"/>
<evidence type="ECO:0000256" key="5">
    <source>
        <dbReference type="PIRSR" id="PIRSR601211-1"/>
    </source>
</evidence>
<feature type="disulfide bond" evidence="7">
    <location>
        <begin position="85"/>
        <end position="97"/>
    </location>
</feature>
<dbReference type="InterPro" id="IPR033112">
    <property type="entry name" value="PLA2_Asp_AS"/>
</dbReference>
<feature type="binding site" evidence="6">
    <location>
        <position position="52"/>
    </location>
    <ligand>
        <name>Ca(2+)</name>
        <dbReference type="ChEBI" id="CHEBI:29108"/>
    </ligand>
</feature>
<evidence type="ECO:0000313" key="11">
    <source>
        <dbReference type="Proteomes" id="UP001295444"/>
    </source>
</evidence>
<dbReference type="PANTHER" id="PTHR11716">
    <property type="entry name" value="PHOSPHOLIPASE A2 FAMILY MEMBER"/>
    <property type="match status" value="1"/>
</dbReference>
<dbReference type="PRINTS" id="PR00389">
    <property type="entry name" value="PHPHLIPASEA2"/>
</dbReference>
<evidence type="ECO:0000256" key="2">
    <source>
        <dbReference type="ARBA" id="ARBA00007892"/>
    </source>
</evidence>
<dbReference type="GO" id="GO:0005543">
    <property type="term" value="F:phospholipid binding"/>
    <property type="evidence" value="ECO:0007669"/>
    <property type="project" value="TreeGrafter"/>
</dbReference>
<dbReference type="InterPro" id="IPR016090">
    <property type="entry name" value="PLA2-like_dom"/>
</dbReference>
<feature type="active site" evidence="5">
    <location>
        <position position="51"/>
    </location>
</feature>
<evidence type="ECO:0000256" key="8">
    <source>
        <dbReference type="RuleBase" id="RU361236"/>
    </source>
</evidence>